<keyword evidence="2" id="KW-1185">Reference proteome</keyword>
<name>A0AAV5JVY5_9ROSI</name>
<protein>
    <submittedName>
        <fullName evidence="1">Uncharacterized protein</fullName>
    </submittedName>
</protein>
<gene>
    <name evidence="1" type="ORF">SLEP1_g25843</name>
</gene>
<organism evidence="1 2">
    <name type="scientific">Rubroshorea leprosula</name>
    <dbReference type="NCBI Taxonomy" id="152421"/>
    <lineage>
        <taxon>Eukaryota</taxon>
        <taxon>Viridiplantae</taxon>
        <taxon>Streptophyta</taxon>
        <taxon>Embryophyta</taxon>
        <taxon>Tracheophyta</taxon>
        <taxon>Spermatophyta</taxon>
        <taxon>Magnoliopsida</taxon>
        <taxon>eudicotyledons</taxon>
        <taxon>Gunneridae</taxon>
        <taxon>Pentapetalae</taxon>
        <taxon>rosids</taxon>
        <taxon>malvids</taxon>
        <taxon>Malvales</taxon>
        <taxon>Dipterocarpaceae</taxon>
        <taxon>Rubroshorea</taxon>
    </lineage>
</organism>
<sequence>MLLSLISGHLLPSIVHWMVEISKILARGFVLELPTFIPNFCSYDGGTPVNITAAQPKAIGISGPSKNNYAQGNVVSPLNKIELAKSSSKPSSIQGWHTAMEDAVSVTNGEEEDASLVESSPPSPYKACYWMQIQSAGTEEGDTDDDANVDFKIASNGERQQEKERGREGTNIYDLPPVELRSLTAPTNLGSKARNKTSRGKCPQRRYRRIFIWVASTLQVAEPGNPFMEQHQTHSTFEH</sequence>
<dbReference type="Proteomes" id="UP001054252">
    <property type="component" value="Unassembled WGS sequence"/>
</dbReference>
<comment type="caution">
    <text evidence="1">The sequence shown here is derived from an EMBL/GenBank/DDBJ whole genome shotgun (WGS) entry which is preliminary data.</text>
</comment>
<accession>A0AAV5JVY5</accession>
<dbReference type="EMBL" id="BPVZ01000042">
    <property type="protein sequence ID" value="GKV15041.1"/>
    <property type="molecule type" value="Genomic_DNA"/>
</dbReference>
<reference evidence="1 2" key="1">
    <citation type="journal article" date="2021" name="Commun. Biol.">
        <title>The genome of Shorea leprosula (Dipterocarpaceae) highlights the ecological relevance of drought in aseasonal tropical rainforests.</title>
        <authorList>
            <person name="Ng K.K.S."/>
            <person name="Kobayashi M.J."/>
            <person name="Fawcett J.A."/>
            <person name="Hatakeyama M."/>
            <person name="Paape T."/>
            <person name="Ng C.H."/>
            <person name="Ang C.C."/>
            <person name="Tnah L.H."/>
            <person name="Lee C.T."/>
            <person name="Nishiyama T."/>
            <person name="Sese J."/>
            <person name="O'Brien M.J."/>
            <person name="Copetti D."/>
            <person name="Mohd Noor M.I."/>
            <person name="Ong R.C."/>
            <person name="Putra M."/>
            <person name="Sireger I.Z."/>
            <person name="Indrioko S."/>
            <person name="Kosugi Y."/>
            <person name="Izuno A."/>
            <person name="Isagi Y."/>
            <person name="Lee S.L."/>
            <person name="Shimizu K.K."/>
        </authorList>
    </citation>
    <scope>NUCLEOTIDE SEQUENCE [LARGE SCALE GENOMIC DNA]</scope>
    <source>
        <strain evidence="1">214</strain>
    </source>
</reference>
<dbReference type="AlphaFoldDB" id="A0AAV5JVY5"/>
<evidence type="ECO:0000313" key="1">
    <source>
        <dbReference type="EMBL" id="GKV15041.1"/>
    </source>
</evidence>
<evidence type="ECO:0000313" key="2">
    <source>
        <dbReference type="Proteomes" id="UP001054252"/>
    </source>
</evidence>
<proteinExistence type="predicted"/>